<feature type="binding site" evidence="8">
    <location>
        <position position="20"/>
    </location>
    <ligand>
        <name>3-phosphoshikimate</name>
        <dbReference type="ChEBI" id="CHEBI:145989"/>
    </ligand>
</feature>
<evidence type="ECO:0000259" key="9">
    <source>
        <dbReference type="Pfam" id="PF00275"/>
    </source>
</evidence>
<dbReference type="GO" id="GO:0005737">
    <property type="term" value="C:cytoplasm"/>
    <property type="evidence" value="ECO:0007669"/>
    <property type="project" value="UniProtKB-SubCell"/>
</dbReference>
<dbReference type="GO" id="GO:0009423">
    <property type="term" value="P:chorismate biosynthetic process"/>
    <property type="evidence" value="ECO:0007669"/>
    <property type="project" value="UniProtKB-UniRule"/>
</dbReference>
<evidence type="ECO:0000256" key="3">
    <source>
        <dbReference type="ARBA" id="ARBA00022490"/>
    </source>
</evidence>
<protein>
    <recommendedName>
        <fullName evidence="8">3-phosphoshikimate 1-carboxyvinyltransferase</fullName>
        <ecNumber evidence="8">2.5.1.19</ecNumber>
    </recommendedName>
    <alternativeName>
        <fullName evidence="8">5-enolpyruvylshikimate-3-phosphate synthase</fullName>
        <shortName evidence="8">EPSP synthase</shortName>
        <shortName evidence="8">EPSPS</shortName>
    </alternativeName>
</protein>
<dbReference type="eggNOG" id="COG0128">
    <property type="taxonomic scope" value="Bacteria"/>
</dbReference>
<comment type="catalytic activity">
    <reaction evidence="7">
        <text>3-phosphoshikimate + phosphoenolpyruvate = 5-O-(1-carboxyvinyl)-3-phosphoshikimate + phosphate</text>
        <dbReference type="Rhea" id="RHEA:21256"/>
        <dbReference type="ChEBI" id="CHEBI:43474"/>
        <dbReference type="ChEBI" id="CHEBI:57701"/>
        <dbReference type="ChEBI" id="CHEBI:58702"/>
        <dbReference type="ChEBI" id="CHEBI:145989"/>
        <dbReference type="EC" id="2.5.1.19"/>
    </reaction>
    <physiologicalReaction direction="left-to-right" evidence="7">
        <dbReference type="Rhea" id="RHEA:21257"/>
    </physiologicalReaction>
</comment>
<dbReference type="NCBIfam" id="TIGR01356">
    <property type="entry name" value="aroA"/>
    <property type="match status" value="1"/>
</dbReference>
<dbReference type="InterPro" id="IPR001986">
    <property type="entry name" value="Enolpyruvate_Tfrase_dom"/>
</dbReference>
<dbReference type="EMBL" id="CP002347">
    <property type="protein sequence ID" value="ADR18007.1"/>
    <property type="molecule type" value="Genomic_DNA"/>
</dbReference>
<dbReference type="InterPro" id="IPR036968">
    <property type="entry name" value="Enolpyruvate_Tfrase_sf"/>
</dbReference>
<comment type="subcellular location">
    <subcellularLocation>
        <location evidence="8">Cytoplasm</location>
    </subcellularLocation>
</comment>
<dbReference type="InterPro" id="IPR006264">
    <property type="entry name" value="EPSP_synthase"/>
</dbReference>
<dbReference type="CDD" id="cd01556">
    <property type="entry name" value="EPSP_synthase"/>
    <property type="match status" value="1"/>
</dbReference>
<comment type="function">
    <text evidence="8">Catalyzes the transfer of the enolpyruvyl moiety of phosphoenolpyruvate (PEP) to the 5-hydroxyl of shikimate-3-phosphate (S3P) to produce enolpyruvyl shikimate-3-phosphate and inorganic phosphate.</text>
</comment>
<keyword evidence="6 8" id="KW-0057">Aromatic amino acid biosynthesis</keyword>
<feature type="binding site" evidence="8">
    <location>
        <position position="120"/>
    </location>
    <ligand>
        <name>phosphoenolpyruvate</name>
        <dbReference type="ChEBI" id="CHEBI:58702"/>
    </ligand>
</feature>
<evidence type="ECO:0000256" key="2">
    <source>
        <dbReference type="ARBA" id="ARBA00009948"/>
    </source>
</evidence>
<keyword evidence="11" id="KW-1185">Reference proteome</keyword>
<feature type="binding site" evidence="8">
    <location>
        <position position="342"/>
    </location>
    <ligand>
        <name>phosphoenolpyruvate</name>
        <dbReference type="ChEBI" id="CHEBI:58702"/>
    </ligand>
</feature>
<dbReference type="PANTHER" id="PTHR21090:SF5">
    <property type="entry name" value="PENTAFUNCTIONAL AROM POLYPEPTIDE"/>
    <property type="match status" value="1"/>
</dbReference>
<name>E4TIQ2_CALNY</name>
<accession>E4TIQ2</accession>
<sequence>MVTFDRIETLKGSVTVPPDKSITHRAFIFSSMAEGRSVVLNPLMSRDTIATMNAMKAVGVEFIKLDNGFEIVSKGYRGFNEPQDVINCENSGTTARLITGLFAPSGRYVVLTGDNSLRRRPMDRVKRPLQTMGADIRLRSDRFLPMTVLPSKMHPADIMAEVSSAQVKSAVILSGLQLDGYTSYTEKEITRNHTETMLRDFGADIMVEGKKITVRGVKNLIPQKTTVPGDFSSAAFFIGAAIMFEGAEIKIRSVGLNPTRTGLLTVLRDMGVQIETELTSSSAEPMGDIYIKHGRLKGGKICGEIIPNIIDEIPMLAVLGLFAESPLEIRGAEELRVKESDRIKSVVENISALGGEVEEYPDGLKVYPLKKLKDKEILLKSFDDHRIAMVNILLSKRFGNISIDEISAIDVSFPDFLEKLKDIEVVVA</sequence>
<feature type="binding site" evidence="8">
    <location>
        <position position="311"/>
    </location>
    <ligand>
        <name>3-phosphoshikimate</name>
        <dbReference type="ChEBI" id="CHEBI:145989"/>
    </ligand>
</feature>
<feature type="binding site" evidence="8">
    <location>
        <position position="166"/>
    </location>
    <ligand>
        <name>phosphoenolpyruvate</name>
        <dbReference type="ChEBI" id="CHEBI:58702"/>
    </ligand>
</feature>
<dbReference type="GO" id="GO:0008652">
    <property type="term" value="P:amino acid biosynthetic process"/>
    <property type="evidence" value="ECO:0007669"/>
    <property type="project" value="UniProtKB-KW"/>
</dbReference>
<dbReference type="KEGG" id="cni:Calni_0092"/>
<dbReference type="Pfam" id="PF00275">
    <property type="entry name" value="EPSP_synthase"/>
    <property type="match status" value="1"/>
</dbReference>
<feature type="binding site" evidence="8">
    <location>
        <position position="386"/>
    </location>
    <ligand>
        <name>phosphoenolpyruvate</name>
        <dbReference type="ChEBI" id="CHEBI:58702"/>
    </ligand>
</feature>
<keyword evidence="5 8" id="KW-0808">Transferase</keyword>
<organism evidence="10 11">
    <name type="scientific">Calditerrivibrio nitroreducens (strain DSM 19672 / NBRC 101217 / Yu37-1)</name>
    <dbReference type="NCBI Taxonomy" id="768670"/>
    <lineage>
        <taxon>Bacteria</taxon>
        <taxon>Pseudomonadati</taxon>
        <taxon>Deferribacterota</taxon>
        <taxon>Deferribacteres</taxon>
        <taxon>Deferribacterales</taxon>
        <taxon>Calditerrivibrionaceae</taxon>
    </lineage>
</organism>
<evidence type="ECO:0000256" key="7">
    <source>
        <dbReference type="ARBA" id="ARBA00044633"/>
    </source>
</evidence>
<dbReference type="GO" id="GO:0003866">
    <property type="term" value="F:3-phosphoshikimate 1-carboxyvinyltransferase activity"/>
    <property type="evidence" value="ECO:0007669"/>
    <property type="project" value="UniProtKB-UniRule"/>
</dbReference>
<dbReference type="RefSeq" id="WP_013450224.1">
    <property type="nucleotide sequence ID" value="NC_014758.1"/>
</dbReference>
<dbReference type="PROSITE" id="PS00885">
    <property type="entry name" value="EPSP_SYNTHASE_2"/>
    <property type="match status" value="1"/>
</dbReference>
<feature type="binding site" evidence="8">
    <location>
        <position position="25"/>
    </location>
    <ligand>
        <name>3-phosphoshikimate</name>
        <dbReference type="ChEBI" id="CHEBI:145989"/>
    </ligand>
</feature>
<dbReference type="PIRSF" id="PIRSF000505">
    <property type="entry name" value="EPSPS"/>
    <property type="match status" value="1"/>
</dbReference>
<keyword evidence="3 8" id="KW-0963">Cytoplasm</keyword>
<comment type="subunit">
    <text evidence="8">Monomer.</text>
</comment>
<feature type="binding site" evidence="8">
    <location>
        <position position="338"/>
    </location>
    <ligand>
        <name>3-phosphoshikimate</name>
        <dbReference type="ChEBI" id="CHEBI:145989"/>
    </ligand>
</feature>
<gene>
    <name evidence="8" type="primary">aroA</name>
    <name evidence="10" type="ordered locus">Calni_0092</name>
</gene>
<feature type="binding site" evidence="8">
    <location>
        <position position="92"/>
    </location>
    <ligand>
        <name>phosphoenolpyruvate</name>
        <dbReference type="ChEBI" id="CHEBI:58702"/>
    </ligand>
</feature>
<dbReference type="SUPFAM" id="SSF55205">
    <property type="entry name" value="EPT/RTPC-like"/>
    <property type="match status" value="1"/>
</dbReference>
<keyword evidence="4 8" id="KW-0028">Amino-acid biosynthesis</keyword>
<dbReference type="STRING" id="768670.Calni_0092"/>
<feature type="domain" description="Enolpyruvate transferase" evidence="9">
    <location>
        <begin position="7"/>
        <end position="420"/>
    </location>
</feature>
<feature type="binding site" evidence="8">
    <location>
        <position position="21"/>
    </location>
    <ligand>
        <name>3-phosphoshikimate</name>
        <dbReference type="ChEBI" id="CHEBI:145989"/>
    </ligand>
</feature>
<feature type="active site" description="Proton acceptor" evidence="8">
    <location>
        <position position="311"/>
    </location>
</feature>
<dbReference type="PANTHER" id="PTHR21090">
    <property type="entry name" value="AROM/DEHYDROQUINATE SYNTHASE"/>
    <property type="match status" value="1"/>
</dbReference>
<evidence type="ECO:0000256" key="5">
    <source>
        <dbReference type="ARBA" id="ARBA00022679"/>
    </source>
</evidence>
<dbReference type="InterPro" id="IPR013792">
    <property type="entry name" value="RNA3'P_cycl/enolpyr_Trfase_a/b"/>
</dbReference>
<proteinExistence type="inferred from homology"/>
<feature type="binding site" evidence="8">
    <location>
        <position position="166"/>
    </location>
    <ligand>
        <name>3-phosphoshikimate</name>
        <dbReference type="ChEBI" id="CHEBI:145989"/>
    </ligand>
</feature>
<reference evidence="10 11" key="1">
    <citation type="journal article" date="2011" name="Stand. Genomic Sci.">
        <title>Complete genome sequence of Calditerrivibrio nitroreducens type strain (Yu37-1).</title>
        <authorList>
            <person name="Pitluck S."/>
            <person name="Sikorski J."/>
            <person name="Zeytun A."/>
            <person name="Lapidus A."/>
            <person name="Nolan M."/>
            <person name="Lucas S."/>
            <person name="Hammon N."/>
            <person name="Deshpande S."/>
            <person name="Cheng J.F."/>
            <person name="Tapia R."/>
            <person name="Han C."/>
            <person name="Goodwin L."/>
            <person name="Liolios K."/>
            <person name="Pagani I."/>
            <person name="Ivanova N."/>
            <person name="Mavromatis K."/>
            <person name="Pati A."/>
            <person name="Chen A."/>
            <person name="Palaniappan K."/>
            <person name="Hauser L."/>
            <person name="Chang Y.J."/>
            <person name="Jeffries C.D."/>
            <person name="Detter J.C."/>
            <person name="Brambilla E."/>
            <person name="Djao O.D."/>
            <person name="Rohde M."/>
            <person name="Spring S."/>
            <person name="Goker M."/>
            <person name="Woyke T."/>
            <person name="Bristow J."/>
            <person name="Eisen J.A."/>
            <person name="Markowitz V."/>
            <person name="Hugenholtz P."/>
            <person name="Kyrpides N.C."/>
            <person name="Klenk H.P."/>
            <person name="Land M."/>
        </authorList>
    </citation>
    <scope>NUCLEOTIDE SEQUENCE [LARGE SCALE GENOMIC DNA]</scope>
    <source>
        <strain evidence="11">DSM 19672 / NBRC 101217 / Yu37-1</strain>
    </source>
</reference>
<evidence type="ECO:0000313" key="10">
    <source>
        <dbReference type="EMBL" id="ADR18007.1"/>
    </source>
</evidence>
<evidence type="ECO:0000256" key="4">
    <source>
        <dbReference type="ARBA" id="ARBA00022605"/>
    </source>
</evidence>
<evidence type="ECO:0000256" key="8">
    <source>
        <dbReference type="HAMAP-Rule" id="MF_00210"/>
    </source>
</evidence>
<dbReference type="OrthoDB" id="9809920at2"/>
<comment type="pathway">
    <text evidence="1 8">Metabolic intermediate biosynthesis; chorismate biosynthesis; chorismate from D-erythrose 4-phosphate and phosphoenolpyruvate: step 6/7.</text>
</comment>
<dbReference type="Gene3D" id="3.65.10.10">
    <property type="entry name" value="Enolpyruvate transferase domain"/>
    <property type="match status" value="2"/>
</dbReference>
<evidence type="ECO:0000256" key="1">
    <source>
        <dbReference type="ARBA" id="ARBA00004811"/>
    </source>
</evidence>
<dbReference type="UniPathway" id="UPA00053">
    <property type="reaction ID" value="UER00089"/>
</dbReference>
<feature type="binding site" evidence="8">
    <location>
        <position position="20"/>
    </location>
    <ligand>
        <name>phosphoenolpyruvate</name>
        <dbReference type="ChEBI" id="CHEBI:58702"/>
    </ligand>
</feature>
<dbReference type="HAMAP" id="MF_00210">
    <property type="entry name" value="EPSP_synth"/>
    <property type="match status" value="1"/>
</dbReference>
<dbReference type="InterPro" id="IPR023193">
    <property type="entry name" value="EPSP_synthase_CS"/>
</dbReference>
<dbReference type="AlphaFoldDB" id="E4TIQ2"/>
<comment type="caution">
    <text evidence="8">Lacks conserved residue(s) required for the propagation of feature annotation.</text>
</comment>
<dbReference type="GO" id="GO:0009073">
    <property type="term" value="P:aromatic amino acid family biosynthetic process"/>
    <property type="evidence" value="ECO:0007669"/>
    <property type="project" value="UniProtKB-KW"/>
</dbReference>
<evidence type="ECO:0000256" key="6">
    <source>
        <dbReference type="ARBA" id="ARBA00023141"/>
    </source>
</evidence>
<dbReference type="Proteomes" id="UP000007039">
    <property type="component" value="Chromosome"/>
</dbReference>
<dbReference type="HOGENOM" id="CLU_024321_0_1_0"/>
<feature type="binding site" evidence="8">
    <location>
        <position position="164"/>
    </location>
    <ligand>
        <name>3-phosphoshikimate</name>
        <dbReference type="ChEBI" id="CHEBI:145989"/>
    </ligand>
</feature>
<comment type="similarity">
    <text evidence="2 8">Belongs to the EPSP synthase family.</text>
</comment>
<dbReference type="EC" id="2.5.1.19" evidence="8"/>
<dbReference type="FunFam" id="3.65.10.10:FF:000005">
    <property type="entry name" value="3-phosphoshikimate 1-carboxyvinyltransferase"/>
    <property type="match status" value="1"/>
</dbReference>
<evidence type="ECO:0000313" key="11">
    <source>
        <dbReference type="Proteomes" id="UP000007039"/>
    </source>
</evidence>